<evidence type="ECO:0000313" key="5">
    <source>
        <dbReference type="Proteomes" id="UP000316778"/>
    </source>
</evidence>
<evidence type="ECO:0000259" key="3">
    <source>
        <dbReference type="Pfam" id="PF07992"/>
    </source>
</evidence>
<evidence type="ECO:0000313" key="4">
    <source>
        <dbReference type="EMBL" id="TWI89017.1"/>
    </source>
</evidence>
<evidence type="ECO:0000256" key="2">
    <source>
        <dbReference type="ARBA" id="ARBA00023002"/>
    </source>
</evidence>
<dbReference type="OrthoDB" id="9806179at2"/>
<dbReference type="AlphaFoldDB" id="A0A562T649"/>
<sequence>MTNSNHFDVIIIGGSYAGLSAGMSLGRALRNVLIIDSGKPCNRQTPHSHNFLTQDGQTPQAISTLAREQVAKYSTVQFLDGLATSGVKKEKGFEIGTQAGDLFTAKKLVFATGVRDVMPDIKGFAGCWGISVIHCPYCHGYEVRHEKTGILANGDIGFEFARLISNWTRELTLFTNGPSTLTEEQRDQLFGHQIGIIETEIDHLEHQQGYLQHVALKDNRNIALKAMYARPVMLQHCDIPAALGCELNEQGLIKVDMFQKTTVPGVYACGDSCQPARAVATAVSTGTFAGASLNRELIEERF</sequence>
<reference evidence="4 5" key="1">
    <citation type="journal article" date="2013" name="Stand. Genomic Sci.">
        <title>Genomic Encyclopedia of Type Strains, Phase I: The one thousand microbial genomes (KMG-I) project.</title>
        <authorList>
            <person name="Kyrpides N.C."/>
            <person name="Woyke T."/>
            <person name="Eisen J.A."/>
            <person name="Garrity G."/>
            <person name="Lilburn T.G."/>
            <person name="Beck B.J."/>
            <person name="Whitman W.B."/>
            <person name="Hugenholtz P."/>
            <person name="Klenk H.P."/>
        </authorList>
    </citation>
    <scope>NUCLEOTIDE SEQUENCE [LARGE SCALE GENOMIC DNA]</scope>
    <source>
        <strain evidence="4 5">DSM 13484</strain>
    </source>
</reference>
<name>A0A562T649_CHIJA</name>
<dbReference type="SUPFAM" id="SSF51905">
    <property type="entry name" value="FAD/NAD(P)-binding domain"/>
    <property type="match status" value="1"/>
</dbReference>
<evidence type="ECO:0000256" key="1">
    <source>
        <dbReference type="ARBA" id="ARBA00022630"/>
    </source>
</evidence>
<gene>
    <name evidence="4" type="ORF">LX66_3110</name>
</gene>
<proteinExistence type="predicted"/>
<dbReference type="InterPro" id="IPR050097">
    <property type="entry name" value="Ferredoxin-NADP_redctase_2"/>
</dbReference>
<dbReference type="Pfam" id="PF07992">
    <property type="entry name" value="Pyr_redox_2"/>
    <property type="match status" value="1"/>
</dbReference>
<keyword evidence="2" id="KW-0560">Oxidoreductase</keyword>
<dbReference type="PRINTS" id="PR00469">
    <property type="entry name" value="PNDRDTASEII"/>
</dbReference>
<dbReference type="PRINTS" id="PR00368">
    <property type="entry name" value="FADPNR"/>
</dbReference>
<comment type="caution">
    <text evidence="4">The sequence shown here is derived from an EMBL/GenBank/DDBJ whole genome shotgun (WGS) entry which is preliminary data.</text>
</comment>
<dbReference type="Proteomes" id="UP000316778">
    <property type="component" value="Unassembled WGS sequence"/>
</dbReference>
<accession>A0A562T649</accession>
<dbReference type="InterPro" id="IPR036188">
    <property type="entry name" value="FAD/NAD-bd_sf"/>
</dbReference>
<dbReference type="InterPro" id="IPR023753">
    <property type="entry name" value="FAD/NAD-binding_dom"/>
</dbReference>
<organism evidence="4 5">
    <name type="scientific">Chitinophaga japonensis</name>
    <name type="common">Flexibacter japonensis</name>
    <dbReference type="NCBI Taxonomy" id="104662"/>
    <lineage>
        <taxon>Bacteria</taxon>
        <taxon>Pseudomonadati</taxon>
        <taxon>Bacteroidota</taxon>
        <taxon>Chitinophagia</taxon>
        <taxon>Chitinophagales</taxon>
        <taxon>Chitinophagaceae</taxon>
        <taxon>Chitinophaga</taxon>
    </lineage>
</organism>
<keyword evidence="1" id="KW-0285">Flavoprotein</keyword>
<dbReference type="PANTHER" id="PTHR48105">
    <property type="entry name" value="THIOREDOXIN REDUCTASE 1-RELATED-RELATED"/>
    <property type="match status" value="1"/>
</dbReference>
<protein>
    <submittedName>
        <fullName evidence="4">Thioredoxin reductase</fullName>
    </submittedName>
</protein>
<dbReference type="EMBL" id="VLLG01000003">
    <property type="protein sequence ID" value="TWI89017.1"/>
    <property type="molecule type" value="Genomic_DNA"/>
</dbReference>
<dbReference type="Gene3D" id="3.50.50.60">
    <property type="entry name" value="FAD/NAD(P)-binding domain"/>
    <property type="match status" value="2"/>
</dbReference>
<feature type="domain" description="FAD/NAD(P)-binding" evidence="3">
    <location>
        <begin position="7"/>
        <end position="284"/>
    </location>
</feature>
<keyword evidence="5" id="KW-1185">Reference proteome</keyword>
<dbReference type="GO" id="GO:0016491">
    <property type="term" value="F:oxidoreductase activity"/>
    <property type="evidence" value="ECO:0007669"/>
    <property type="project" value="UniProtKB-KW"/>
</dbReference>
<dbReference type="RefSeq" id="WP_145715040.1">
    <property type="nucleotide sequence ID" value="NZ_BAAAFY010000001.1"/>
</dbReference>